<gene>
    <name evidence="4" type="ORF">ACIBG2_12230</name>
</gene>
<protein>
    <submittedName>
        <fullName evidence="4">CocE/NonD family hydrolase</fullName>
    </submittedName>
</protein>
<feature type="region of interest" description="Disordered" evidence="2">
    <location>
        <begin position="357"/>
        <end position="376"/>
    </location>
</feature>
<dbReference type="Gene3D" id="2.60.120.260">
    <property type="entry name" value="Galactose-binding domain-like"/>
    <property type="match status" value="1"/>
</dbReference>
<dbReference type="RefSeq" id="WP_397081408.1">
    <property type="nucleotide sequence ID" value="NZ_JBITGY010000003.1"/>
</dbReference>
<dbReference type="GO" id="GO:0016787">
    <property type="term" value="F:hydrolase activity"/>
    <property type="evidence" value="ECO:0007669"/>
    <property type="project" value="UniProtKB-KW"/>
</dbReference>
<keyword evidence="5" id="KW-1185">Reference proteome</keyword>
<dbReference type="Proteomes" id="UP001612741">
    <property type="component" value="Unassembled WGS sequence"/>
</dbReference>
<dbReference type="InterPro" id="IPR008979">
    <property type="entry name" value="Galactose-bd-like_sf"/>
</dbReference>
<dbReference type="Pfam" id="PF02129">
    <property type="entry name" value="Peptidase_S15"/>
    <property type="match status" value="1"/>
</dbReference>
<name>A0ABW7YQG4_9ACTN</name>
<evidence type="ECO:0000259" key="3">
    <source>
        <dbReference type="SMART" id="SM00939"/>
    </source>
</evidence>
<feature type="domain" description="Xaa-Pro dipeptidyl-peptidase C-terminal" evidence="3">
    <location>
        <begin position="307"/>
        <end position="544"/>
    </location>
</feature>
<sequence>MVLFDDSELPPVLTETTRVVHGLRVPMRDGVELSLDLLRPDLPGPLPVVLVRTPYDKVSSREGELYVKLAQRGYIAAFNDCRGRFNSDGVFRPQADEADDGYDTVEWIAAQEWCDGNVGMTGGSYGGQTQWYAASRRPPHLKAIVPFCSPPSSLWRNEPILGGCWLVGTAEWAVAMGARSWQLLNPMTMLSEHQPYFDTLPLADVLEAAGVSSPWWDEMMDHPVRDDFWKRREYEHPEDLAVLNVTGWWDMNFPGAPLNFEAMRAGPSAAKQQLVIGPWPHIVNTSRELNGVDFGPDAVIPLYDHVIRFFDRWLKGVGNGIEDEKPVHVFVTGANQWWAEDEWPLSGTEDVPYYFRAEGGLSPEQPGSEPPDSYRYDPADPGLRAWSLHDGPVDDGSATPRKDAVYYTSEPLTEPLDVVGWVTCRLWASSSALDTDWHVRLTDVHPDGTARFLCRGALRARFRNSFDHPELLEPGKPTLFEFTMDATGVRFLPGHRIRVEVSSSAFNRYDRNTNSGADNPFKDDTVVVADQQIHHEAGLASAVVLPVVRR</sequence>
<proteinExistence type="predicted"/>
<dbReference type="InterPro" id="IPR029058">
    <property type="entry name" value="AB_hydrolase_fold"/>
</dbReference>
<dbReference type="PANTHER" id="PTHR43056">
    <property type="entry name" value="PEPTIDASE S9 PROLYL OLIGOPEPTIDASE"/>
    <property type="match status" value="1"/>
</dbReference>
<dbReference type="InterPro" id="IPR000383">
    <property type="entry name" value="Xaa-Pro-like_dom"/>
</dbReference>
<dbReference type="EMBL" id="JBITGY010000003">
    <property type="protein sequence ID" value="MFI6498151.1"/>
    <property type="molecule type" value="Genomic_DNA"/>
</dbReference>
<dbReference type="Gene3D" id="3.40.50.1820">
    <property type="entry name" value="alpha/beta hydrolase"/>
    <property type="match status" value="1"/>
</dbReference>
<keyword evidence="1 4" id="KW-0378">Hydrolase</keyword>
<dbReference type="SUPFAM" id="SSF53474">
    <property type="entry name" value="alpha/beta-Hydrolases"/>
    <property type="match status" value="1"/>
</dbReference>
<dbReference type="SUPFAM" id="SSF49785">
    <property type="entry name" value="Galactose-binding domain-like"/>
    <property type="match status" value="1"/>
</dbReference>
<accession>A0ABW7YQG4</accession>
<evidence type="ECO:0000313" key="4">
    <source>
        <dbReference type="EMBL" id="MFI6498151.1"/>
    </source>
</evidence>
<dbReference type="SMART" id="SM00939">
    <property type="entry name" value="PepX_C"/>
    <property type="match status" value="1"/>
</dbReference>
<dbReference type="NCBIfam" id="TIGR00976">
    <property type="entry name" value="CocE_NonD"/>
    <property type="match status" value="1"/>
</dbReference>
<evidence type="ECO:0000256" key="2">
    <source>
        <dbReference type="SAM" id="MobiDB-lite"/>
    </source>
</evidence>
<organism evidence="4 5">
    <name type="scientific">Nonomuraea typhae</name>
    <dbReference type="NCBI Taxonomy" id="2603600"/>
    <lineage>
        <taxon>Bacteria</taxon>
        <taxon>Bacillati</taxon>
        <taxon>Actinomycetota</taxon>
        <taxon>Actinomycetes</taxon>
        <taxon>Streptosporangiales</taxon>
        <taxon>Streptosporangiaceae</taxon>
        <taxon>Nonomuraea</taxon>
    </lineage>
</organism>
<comment type="caution">
    <text evidence="4">The sequence shown here is derived from an EMBL/GenBank/DDBJ whole genome shotgun (WGS) entry which is preliminary data.</text>
</comment>
<dbReference type="InterPro" id="IPR050585">
    <property type="entry name" value="Xaa-Pro_dipeptidyl-ppase/CocE"/>
</dbReference>
<dbReference type="InterPro" id="IPR005674">
    <property type="entry name" value="CocE/Ser_esterase"/>
</dbReference>
<evidence type="ECO:0000313" key="5">
    <source>
        <dbReference type="Proteomes" id="UP001612741"/>
    </source>
</evidence>
<dbReference type="Gene3D" id="1.10.3020.10">
    <property type="entry name" value="alpha-amino acid ester hydrolase ( Helical cap domain)"/>
    <property type="match status" value="1"/>
</dbReference>
<dbReference type="PANTHER" id="PTHR43056:SF10">
    <property type="entry name" value="COCE_NOND FAMILY, PUTATIVE (AFU_ORTHOLOGUE AFUA_7G00600)-RELATED"/>
    <property type="match status" value="1"/>
</dbReference>
<reference evidence="4 5" key="1">
    <citation type="submission" date="2024-10" db="EMBL/GenBank/DDBJ databases">
        <title>The Natural Products Discovery Center: Release of the First 8490 Sequenced Strains for Exploring Actinobacteria Biosynthetic Diversity.</title>
        <authorList>
            <person name="Kalkreuter E."/>
            <person name="Kautsar S.A."/>
            <person name="Yang D."/>
            <person name="Bader C.D."/>
            <person name="Teijaro C.N."/>
            <person name="Fluegel L."/>
            <person name="Davis C.M."/>
            <person name="Simpson J.R."/>
            <person name="Lauterbach L."/>
            <person name="Steele A.D."/>
            <person name="Gui C."/>
            <person name="Meng S."/>
            <person name="Li G."/>
            <person name="Viehrig K."/>
            <person name="Ye F."/>
            <person name="Su P."/>
            <person name="Kiefer A.F."/>
            <person name="Nichols A."/>
            <person name="Cepeda A.J."/>
            <person name="Yan W."/>
            <person name="Fan B."/>
            <person name="Jiang Y."/>
            <person name="Adhikari A."/>
            <person name="Zheng C.-J."/>
            <person name="Schuster L."/>
            <person name="Cowan T.M."/>
            <person name="Smanski M.J."/>
            <person name="Chevrette M.G."/>
            <person name="De Carvalho L.P.S."/>
            <person name="Shen B."/>
        </authorList>
    </citation>
    <scope>NUCLEOTIDE SEQUENCE [LARGE SCALE GENOMIC DNA]</scope>
    <source>
        <strain evidence="4 5">NPDC050545</strain>
    </source>
</reference>
<dbReference type="Pfam" id="PF08530">
    <property type="entry name" value="PepX_C"/>
    <property type="match status" value="1"/>
</dbReference>
<dbReference type="InterPro" id="IPR013736">
    <property type="entry name" value="Xaa-Pro_dipept_C"/>
</dbReference>
<evidence type="ECO:0000256" key="1">
    <source>
        <dbReference type="ARBA" id="ARBA00022801"/>
    </source>
</evidence>